<evidence type="ECO:0000313" key="11">
    <source>
        <dbReference type="Proteomes" id="UP000886674"/>
    </source>
</evidence>
<feature type="transmembrane region" description="Helical" evidence="6">
    <location>
        <begin position="358"/>
        <end position="381"/>
    </location>
</feature>
<keyword evidence="2 6" id="KW-0812">Transmembrane</keyword>
<dbReference type="EMBL" id="JAEPCR010000070">
    <property type="protein sequence ID" value="MCG7979507.1"/>
    <property type="molecule type" value="Genomic_DNA"/>
</dbReference>
<comment type="caution">
    <text evidence="10">The sequence shown here is derived from an EMBL/GenBank/DDBJ whole genome shotgun (WGS) entry which is preliminary data.</text>
</comment>
<dbReference type="Pfam" id="PF01957">
    <property type="entry name" value="NfeD"/>
    <property type="match status" value="1"/>
</dbReference>
<evidence type="ECO:0000259" key="8">
    <source>
        <dbReference type="Pfam" id="PF24961"/>
    </source>
</evidence>
<dbReference type="FunFam" id="3.90.226.10:FF:000089">
    <property type="entry name" value="Membrane-bound serine protease"/>
    <property type="match status" value="1"/>
</dbReference>
<feature type="domain" description="NfeD-like C-terminal" evidence="7">
    <location>
        <begin position="397"/>
        <end position="449"/>
    </location>
</feature>
<dbReference type="InterPro" id="IPR056738">
    <property type="entry name" value="NfeD1b_N"/>
</dbReference>
<dbReference type="PANTHER" id="PTHR33507:SF4">
    <property type="entry name" value="NODULATION COMPETITIVENESS PROTEIN NFED"/>
    <property type="match status" value="1"/>
</dbReference>
<evidence type="ECO:0000256" key="5">
    <source>
        <dbReference type="SAM" id="MobiDB-lite"/>
    </source>
</evidence>
<feature type="transmembrane region" description="Helical" evidence="6">
    <location>
        <begin position="333"/>
        <end position="352"/>
    </location>
</feature>
<dbReference type="InterPro" id="IPR002810">
    <property type="entry name" value="NfeD-like_C"/>
</dbReference>
<feature type="domain" description="NfeD integral membrane" evidence="8">
    <location>
        <begin position="264"/>
        <end position="381"/>
    </location>
</feature>
<dbReference type="Pfam" id="PF24961">
    <property type="entry name" value="NfeD_membrane"/>
    <property type="match status" value="1"/>
</dbReference>
<gene>
    <name evidence="10" type="ORF">JAY77_15350</name>
</gene>
<feature type="transmembrane region" description="Helical" evidence="6">
    <location>
        <begin position="309"/>
        <end position="326"/>
    </location>
</feature>
<feature type="region of interest" description="Disordered" evidence="5">
    <location>
        <begin position="131"/>
        <end position="165"/>
    </location>
</feature>
<keyword evidence="3 6" id="KW-1133">Transmembrane helix</keyword>
<evidence type="ECO:0000259" key="9">
    <source>
        <dbReference type="Pfam" id="PF25145"/>
    </source>
</evidence>
<evidence type="ECO:0000256" key="4">
    <source>
        <dbReference type="ARBA" id="ARBA00023136"/>
    </source>
</evidence>
<dbReference type="Gene3D" id="3.90.226.10">
    <property type="entry name" value="2-enoyl-CoA Hydratase, Chain A, domain 1"/>
    <property type="match status" value="1"/>
</dbReference>
<dbReference type="Pfam" id="PF25145">
    <property type="entry name" value="NfeD1b_N"/>
    <property type="match status" value="1"/>
</dbReference>
<dbReference type="SUPFAM" id="SSF52096">
    <property type="entry name" value="ClpP/crotonase"/>
    <property type="match status" value="1"/>
</dbReference>
<dbReference type="SUPFAM" id="SSF141322">
    <property type="entry name" value="NfeD domain-like"/>
    <property type="match status" value="1"/>
</dbReference>
<proteinExistence type="predicted"/>
<evidence type="ECO:0000313" key="10">
    <source>
        <dbReference type="EMBL" id="MCG7979507.1"/>
    </source>
</evidence>
<dbReference type="Gene3D" id="2.40.50.140">
    <property type="entry name" value="Nucleic acid-binding proteins"/>
    <property type="match status" value="1"/>
</dbReference>
<dbReference type="CDD" id="cd07020">
    <property type="entry name" value="Clp_protease_NfeD_1"/>
    <property type="match status" value="1"/>
</dbReference>
<dbReference type="AlphaFoldDB" id="A0A9E4NMH6"/>
<comment type="subcellular location">
    <subcellularLocation>
        <location evidence="1">Membrane</location>
        <topology evidence="1">Multi-pass membrane protein</topology>
    </subcellularLocation>
</comment>
<evidence type="ECO:0000256" key="6">
    <source>
        <dbReference type="SAM" id="Phobius"/>
    </source>
</evidence>
<keyword evidence="4 6" id="KW-0472">Membrane</keyword>
<dbReference type="PANTHER" id="PTHR33507">
    <property type="entry name" value="INNER MEMBRANE PROTEIN YBBJ"/>
    <property type="match status" value="1"/>
</dbReference>
<sequence length="456" mass="48113">MSRYAISLLFFICLVCAGVSQIFADTQSQSRRGFLLEISGAIGPATADYLDRTLEKAENEAVELVVLQMDTPGGLDTSMRAIIKRIIASRVAVVSYVAPSGARAASAGTYILYASHVAAMAPATNLGAATPVSLGGLPKSTPERGNSGDEAEGQQAPTATDAKTSKVVNDASAYIRSLAALRNRNADWAESAVRDAASLSADEALKLGVIDLVAADLDSLLSQLDGRQVELPLGSKTLSTEDLQIEKHLPDWQSQLLSIISNPNLAYILMLVGIYGLIYEFANPGSIVPGTVGAISLLLALYAFHLLPINYAGVALILLGISLMVAEAFVPSFGTLGIGGVIAFIIGSLILVDTDQAGFGISLPLILGVAVGSAFLMVFVIGMAIKSRHRPVVSGREEMLTSEGIVMEDFTGEGDIRVHGEVWRAHSKQPLQKDQLVQITGRDGLVLKVIPADKEK</sequence>
<evidence type="ECO:0000259" key="7">
    <source>
        <dbReference type="Pfam" id="PF01957"/>
    </source>
</evidence>
<dbReference type="InterPro" id="IPR056739">
    <property type="entry name" value="NfeD_membrane"/>
</dbReference>
<evidence type="ECO:0000256" key="2">
    <source>
        <dbReference type="ARBA" id="ARBA00022692"/>
    </source>
</evidence>
<dbReference type="Proteomes" id="UP000886674">
    <property type="component" value="Unassembled WGS sequence"/>
</dbReference>
<feature type="domain" description="NfeD1b N-terminal" evidence="9">
    <location>
        <begin position="41"/>
        <end position="225"/>
    </location>
</feature>
<protein>
    <submittedName>
        <fullName evidence="10">Nodulation protein NfeD</fullName>
    </submittedName>
</protein>
<reference evidence="10" key="1">
    <citation type="journal article" date="2021" name="Proc. Natl. Acad. Sci. U.S.A.">
        <title>Global biogeography of chemosynthetic symbionts reveals both localized and globally distributed symbiont groups. .</title>
        <authorList>
            <person name="Osvatic J.T."/>
            <person name="Wilkins L.G.E."/>
            <person name="Leibrecht L."/>
            <person name="Leray M."/>
            <person name="Zauner S."/>
            <person name="Polzin J."/>
            <person name="Camacho Y."/>
            <person name="Gros O."/>
            <person name="van Gils J.A."/>
            <person name="Eisen J.A."/>
            <person name="Petersen J.M."/>
            <person name="Yuen B."/>
        </authorList>
    </citation>
    <scope>NUCLEOTIDE SEQUENCE</scope>
    <source>
        <strain evidence="10">MAGclacostrist055</strain>
    </source>
</reference>
<evidence type="ECO:0000256" key="3">
    <source>
        <dbReference type="ARBA" id="ARBA00022989"/>
    </source>
</evidence>
<name>A0A9E4NMH6_9GAMM</name>
<evidence type="ECO:0000256" key="1">
    <source>
        <dbReference type="ARBA" id="ARBA00004141"/>
    </source>
</evidence>
<dbReference type="InterPro" id="IPR012340">
    <property type="entry name" value="NA-bd_OB-fold"/>
</dbReference>
<dbReference type="GO" id="GO:0016020">
    <property type="term" value="C:membrane"/>
    <property type="evidence" value="ECO:0007669"/>
    <property type="project" value="UniProtKB-SubCell"/>
</dbReference>
<dbReference type="InterPro" id="IPR029045">
    <property type="entry name" value="ClpP/crotonase-like_dom_sf"/>
</dbReference>
<accession>A0A9E4NMH6</accession>
<feature type="transmembrane region" description="Helical" evidence="6">
    <location>
        <begin position="256"/>
        <end position="278"/>
    </location>
</feature>
<dbReference type="InterPro" id="IPR052165">
    <property type="entry name" value="Membrane_assoc_protease"/>
</dbReference>
<organism evidence="10 11">
    <name type="scientific">Candidatus Thiodiazotropha taylori</name>
    <dbReference type="NCBI Taxonomy" id="2792791"/>
    <lineage>
        <taxon>Bacteria</taxon>
        <taxon>Pseudomonadati</taxon>
        <taxon>Pseudomonadota</taxon>
        <taxon>Gammaproteobacteria</taxon>
        <taxon>Chromatiales</taxon>
        <taxon>Sedimenticolaceae</taxon>
        <taxon>Candidatus Thiodiazotropha</taxon>
    </lineage>
</organism>